<dbReference type="GO" id="GO:0005576">
    <property type="term" value="C:extracellular region"/>
    <property type="evidence" value="ECO:0007669"/>
    <property type="project" value="UniProtKB-SubCell"/>
</dbReference>
<dbReference type="RefSeq" id="WP_141517358.1">
    <property type="nucleotide sequence ID" value="NZ_VICE01000029.1"/>
</dbReference>
<keyword evidence="7" id="KW-1185">Reference proteome</keyword>
<evidence type="ECO:0000313" key="6">
    <source>
        <dbReference type="EMBL" id="TQD50842.1"/>
    </source>
</evidence>
<evidence type="ECO:0000256" key="2">
    <source>
        <dbReference type="RuleBase" id="RU361173"/>
    </source>
</evidence>
<sequence length="456" mass="48807">MNARPLSCLASALALLLAASLPAAAGDLHGPPDVSREILGPNDGWAALATAQMPHGTTGGASADAAHVFTVTTRNELVAALGHPDATPKIVRIAAMIDANVDDANAPLDCADYARADPETGETYSLAQYLADYDPATWGRDEEPSGPQERARDASADAQAARIRIRVPPNTTLVGVTRGAGLRGAWLDIRPGSGSSNAPANVIVRNLSFVDTFDCFPAWDPTDGEAGNWNSLYDAISIRNATHVWIDHNAFFDDATADEGQPSYFGRLYQVHDGLIDITNASDLVTVSWNILANHDKAMLVGSSDSASADRNRLRITLHHNLFHDLGQRVPRLRFGQAHVYNNQYSLSLAGAARYGYSWGIGIESALFAQNNHFLVPPGVTPDLFLETYKGTAAYVEGTWVNGFSRRHEVDVVDAFNAANGTSLGDDVGWTPTLYPRIDPTVSVPVRVLLGAGPMK</sequence>
<feature type="chain" id="PRO_5021459155" evidence="4">
    <location>
        <begin position="26"/>
        <end position="456"/>
    </location>
</feature>
<protein>
    <submittedName>
        <fullName evidence="6">Pectate lyase</fullName>
    </submittedName>
</protein>
<keyword evidence="4" id="KW-0732">Signal</keyword>
<feature type="signal peptide" evidence="4">
    <location>
        <begin position="1"/>
        <end position="25"/>
    </location>
</feature>
<dbReference type="PANTHER" id="PTHR31683">
    <property type="entry name" value="PECTATE LYASE 18-RELATED"/>
    <property type="match status" value="1"/>
</dbReference>
<keyword evidence="2" id="KW-0624">Polysaccharide degradation</keyword>
<comment type="similarity">
    <text evidence="2">Belongs to the polysaccharide lyase 1 family.</text>
</comment>
<dbReference type="GO" id="GO:0000272">
    <property type="term" value="P:polysaccharide catabolic process"/>
    <property type="evidence" value="ECO:0007669"/>
    <property type="project" value="UniProtKB-KW"/>
</dbReference>
<proteinExistence type="inferred from homology"/>
<dbReference type="Proteomes" id="UP000318212">
    <property type="component" value="Unassembled WGS sequence"/>
</dbReference>
<keyword evidence="1 2" id="KW-0456">Lyase</keyword>
<keyword evidence="2" id="KW-0119">Carbohydrate metabolism</keyword>
<comment type="caution">
    <text evidence="6">The sequence shown here is derived from an EMBL/GenBank/DDBJ whole genome shotgun (WGS) entry which is preliminary data.</text>
</comment>
<evidence type="ECO:0000256" key="4">
    <source>
        <dbReference type="SAM" id="SignalP"/>
    </source>
</evidence>
<evidence type="ECO:0000256" key="3">
    <source>
        <dbReference type="SAM" id="MobiDB-lite"/>
    </source>
</evidence>
<dbReference type="InterPro" id="IPR012334">
    <property type="entry name" value="Pectin_lyas_fold"/>
</dbReference>
<accession>A0A508AY89</accession>
<feature type="domain" description="Pectate lyase" evidence="5">
    <location>
        <begin position="119"/>
        <end position="380"/>
    </location>
</feature>
<gene>
    <name evidence="6" type="ORF">FKV25_03225</name>
</gene>
<dbReference type="InterPro" id="IPR011050">
    <property type="entry name" value="Pectin_lyase_fold/virulence"/>
</dbReference>
<dbReference type="SUPFAM" id="SSF51126">
    <property type="entry name" value="Pectin lyase-like"/>
    <property type="match status" value="1"/>
</dbReference>
<evidence type="ECO:0000256" key="1">
    <source>
        <dbReference type="ARBA" id="ARBA00023239"/>
    </source>
</evidence>
<dbReference type="InterPro" id="IPR045032">
    <property type="entry name" value="PEL"/>
</dbReference>
<comment type="subcellular location">
    <subcellularLocation>
        <location evidence="2">Secreted</location>
    </subcellularLocation>
</comment>
<evidence type="ECO:0000313" key="7">
    <source>
        <dbReference type="Proteomes" id="UP000318212"/>
    </source>
</evidence>
<dbReference type="EMBL" id="VICE01000029">
    <property type="protein sequence ID" value="TQD50842.1"/>
    <property type="molecule type" value="Genomic_DNA"/>
</dbReference>
<dbReference type="Gene3D" id="2.160.20.10">
    <property type="entry name" value="Single-stranded right-handed beta-helix, Pectin lyase-like"/>
    <property type="match status" value="1"/>
</dbReference>
<feature type="region of interest" description="Disordered" evidence="3">
    <location>
        <begin position="136"/>
        <end position="157"/>
    </location>
</feature>
<evidence type="ECO:0000259" key="5">
    <source>
        <dbReference type="SMART" id="SM00656"/>
    </source>
</evidence>
<dbReference type="GO" id="GO:0030570">
    <property type="term" value="F:pectate lyase activity"/>
    <property type="evidence" value="ECO:0007669"/>
    <property type="project" value="InterPro"/>
</dbReference>
<dbReference type="SMART" id="SM00656">
    <property type="entry name" value="Amb_all"/>
    <property type="match status" value="1"/>
</dbReference>
<dbReference type="PANTHER" id="PTHR31683:SF18">
    <property type="entry name" value="PECTATE LYASE 21-RELATED"/>
    <property type="match status" value="1"/>
</dbReference>
<dbReference type="InterPro" id="IPR002022">
    <property type="entry name" value="Pec_lyase"/>
</dbReference>
<keyword evidence="2" id="KW-0964">Secreted</keyword>
<dbReference type="AlphaFoldDB" id="A0A508AY89"/>
<feature type="compositionally biased region" description="Basic and acidic residues" evidence="3">
    <location>
        <begin position="139"/>
        <end position="155"/>
    </location>
</feature>
<dbReference type="Pfam" id="PF00544">
    <property type="entry name" value="Pectate_lyase_4"/>
    <property type="match status" value="1"/>
</dbReference>
<name>A0A508AY89_9GAMM</name>
<dbReference type="OrthoDB" id="5592990at2"/>
<reference evidence="6 7" key="1">
    <citation type="submission" date="2019-06" db="EMBL/GenBank/DDBJ databases">
        <title>Lysobacter alkalisoli sp. nov. isolated from saline soil.</title>
        <authorList>
            <person name="Sun J.-Q."/>
            <person name="Xu L."/>
        </authorList>
    </citation>
    <scope>NUCLEOTIDE SEQUENCE [LARGE SCALE GENOMIC DNA]</scope>
    <source>
        <strain evidence="6 7">JCM 31130</strain>
    </source>
</reference>
<organism evidence="6 7">
    <name type="scientific">Marilutibacter aestuarii</name>
    <dbReference type="NCBI Taxonomy" id="1706195"/>
    <lineage>
        <taxon>Bacteria</taxon>
        <taxon>Pseudomonadati</taxon>
        <taxon>Pseudomonadota</taxon>
        <taxon>Gammaproteobacteria</taxon>
        <taxon>Lysobacterales</taxon>
        <taxon>Lysobacteraceae</taxon>
        <taxon>Marilutibacter</taxon>
    </lineage>
</organism>